<protein>
    <submittedName>
        <fullName evidence="2">Uncharacterized protein</fullName>
    </submittedName>
</protein>
<accession>A0ABR9S692</accession>
<keyword evidence="3" id="KW-1185">Reference proteome</keyword>
<evidence type="ECO:0000313" key="2">
    <source>
        <dbReference type="EMBL" id="MBE7369040.1"/>
    </source>
</evidence>
<organism evidence="2 3">
    <name type="scientific">Ramlibacter pallidus</name>
    <dbReference type="NCBI Taxonomy" id="2780087"/>
    <lineage>
        <taxon>Bacteria</taxon>
        <taxon>Pseudomonadati</taxon>
        <taxon>Pseudomonadota</taxon>
        <taxon>Betaproteobacteria</taxon>
        <taxon>Burkholderiales</taxon>
        <taxon>Comamonadaceae</taxon>
        <taxon>Ramlibacter</taxon>
    </lineage>
</organism>
<comment type="caution">
    <text evidence="2">The sequence shown here is derived from an EMBL/GenBank/DDBJ whole genome shotgun (WGS) entry which is preliminary data.</text>
</comment>
<dbReference type="RefSeq" id="WP_193677648.1">
    <property type="nucleotide sequence ID" value="NZ_JADDIV010000004.1"/>
</dbReference>
<sequence>MRNSNKQDARARADDKDRSTRAGESSSLLQRLMQKIAGAGEPERGDGRARPLEPAGRRSGKGAESVAPYLDEKRNTQPGPLE</sequence>
<gene>
    <name evidence="2" type="ORF">IM787_15865</name>
</gene>
<evidence type="ECO:0000313" key="3">
    <source>
        <dbReference type="Proteomes" id="UP000806285"/>
    </source>
</evidence>
<feature type="compositionally biased region" description="Basic and acidic residues" evidence="1">
    <location>
        <begin position="1"/>
        <end position="21"/>
    </location>
</feature>
<reference evidence="2 3" key="1">
    <citation type="submission" date="2020-10" db="EMBL/GenBank/DDBJ databases">
        <title>Ramlibacter sp. HM2 16S ribosomal RNA gene Genome sequencing and assembly.</title>
        <authorList>
            <person name="Kang M."/>
        </authorList>
    </citation>
    <scope>NUCLEOTIDE SEQUENCE [LARGE SCALE GENOMIC DNA]</scope>
    <source>
        <strain evidence="2 3">HM2</strain>
    </source>
</reference>
<evidence type="ECO:0000256" key="1">
    <source>
        <dbReference type="SAM" id="MobiDB-lite"/>
    </source>
</evidence>
<feature type="compositionally biased region" description="Basic and acidic residues" evidence="1">
    <location>
        <begin position="41"/>
        <end position="51"/>
    </location>
</feature>
<name>A0ABR9S692_9BURK</name>
<feature type="region of interest" description="Disordered" evidence="1">
    <location>
        <begin position="1"/>
        <end position="82"/>
    </location>
</feature>
<proteinExistence type="predicted"/>
<dbReference type="EMBL" id="JADDIV010000004">
    <property type="protein sequence ID" value="MBE7369040.1"/>
    <property type="molecule type" value="Genomic_DNA"/>
</dbReference>
<dbReference type="Proteomes" id="UP000806285">
    <property type="component" value="Unassembled WGS sequence"/>
</dbReference>